<evidence type="ECO:0000313" key="2">
    <source>
        <dbReference type="Proteomes" id="UP000530514"/>
    </source>
</evidence>
<dbReference type="Pfam" id="PF03860">
    <property type="entry name" value="Csp"/>
    <property type="match status" value="1"/>
</dbReference>
<proteinExistence type="predicted"/>
<evidence type="ECO:0000313" key="1">
    <source>
        <dbReference type="EMBL" id="MBA4542284.1"/>
    </source>
</evidence>
<name>A0A7W1X936_9BACL</name>
<comment type="caution">
    <text evidence="1">The sequence shown here is derived from an EMBL/GenBank/DDBJ whole genome shotgun (WGS) entry which is preliminary data.</text>
</comment>
<keyword evidence="2" id="KW-1185">Reference proteome</keyword>
<organism evidence="1 2">
    <name type="scientific">Thermoactinomyces daqus</name>
    <dbReference type="NCBI Taxonomy" id="1329516"/>
    <lineage>
        <taxon>Bacteria</taxon>
        <taxon>Bacillati</taxon>
        <taxon>Bacillota</taxon>
        <taxon>Bacilli</taxon>
        <taxon>Bacillales</taxon>
        <taxon>Thermoactinomycetaceae</taxon>
        <taxon>Thermoactinomyces</taxon>
    </lineage>
</organism>
<accession>A0A7W1X936</accession>
<dbReference type="AlphaFoldDB" id="A0A7W1X936"/>
<dbReference type="Gene3D" id="1.20.1270.360">
    <property type="match status" value="1"/>
</dbReference>
<dbReference type="Proteomes" id="UP000530514">
    <property type="component" value="Unassembled WGS sequence"/>
</dbReference>
<gene>
    <name evidence="1" type="ORF">H1164_05130</name>
</gene>
<dbReference type="InterPro" id="IPR005560">
    <property type="entry name" value="Csp_YhjQ"/>
</dbReference>
<dbReference type="PANTHER" id="PTHR37310">
    <property type="entry name" value="CYTOPLASMIC PROTEIN-RELATED"/>
    <property type="match status" value="1"/>
</dbReference>
<dbReference type="PANTHER" id="PTHR37310:SF1">
    <property type="entry name" value="CYTOPLASMIC PROTEIN"/>
    <property type="match status" value="1"/>
</dbReference>
<dbReference type="RefSeq" id="WP_152568463.1">
    <property type="nucleotide sequence ID" value="NZ_JACEIP010000005.1"/>
</dbReference>
<reference evidence="1 2" key="1">
    <citation type="submission" date="2020-07" db="EMBL/GenBank/DDBJ databases">
        <authorList>
            <person name="Feng H."/>
        </authorList>
    </citation>
    <scope>NUCLEOTIDE SEQUENCE [LARGE SCALE GENOMIC DNA]</scope>
    <source>
        <strain evidence="2">s-11</strain>
    </source>
</reference>
<protein>
    <recommendedName>
        <fullName evidence="3">Ferredoxin</fullName>
    </recommendedName>
</protein>
<dbReference type="OrthoDB" id="5396211at2"/>
<dbReference type="EMBL" id="JACEIP010000005">
    <property type="protein sequence ID" value="MBA4542284.1"/>
    <property type="molecule type" value="Genomic_DNA"/>
</dbReference>
<sequence length="114" mass="13651">MPRRTELAQTAEQCARTCEQLAHTLWHRQDVHRRMRQIRLLQDCAFSCRHLHLLLIRNRPEARQEAERCASICERCARECRKFSDPESRHCAEVCTNCARDCRNYVRARSFSYE</sequence>
<evidence type="ECO:0008006" key="3">
    <source>
        <dbReference type="Google" id="ProtNLM"/>
    </source>
</evidence>